<dbReference type="Proteomes" id="UP000694892">
    <property type="component" value="Chromosome 7L"/>
</dbReference>
<accession>A0A974CF45</accession>
<name>A0A974CF45_XENLA</name>
<dbReference type="EMBL" id="CM004478">
    <property type="protein sequence ID" value="OCT72039.1"/>
    <property type="molecule type" value="Genomic_DNA"/>
</dbReference>
<evidence type="ECO:0000313" key="1">
    <source>
        <dbReference type="EMBL" id="OCT72039.1"/>
    </source>
</evidence>
<dbReference type="Gene3D" id="3.30.250.20">
    <property type="entry name" value="L1 transposable element, C-terminal domain"/>
    <property type="match status" value="1"/>
</dbReference>
<evidence type="ECO:0000313" key="2">
    <source>
        <dbReference type="Proteomes" id="UP000694892"/>
    </source>
</evidence>
<dbReference type="InterPro" id="IPR042566">
    <property type="entry name" value="L1_C"/>
</dbReference>
<protein>
    <submittedName>
        <fullName evidence="1">Uncharacterized protein</fullName>
    </submittedName>
</protein>
<sequence length="71" mass="8212">MLLAATRGGKKLRDPYRDLALYQDLSQTTLQARREYSQITATLRHNNIQYSWGFPPKLIIQDQGVSYVVRS</sequence>
<proteinExistence type="predicted"/>
<dbReference type="AlphaFoldDB" id="A0A974CF45"/>
<gene>
    <name evidence="1" type="ORF">XELAEV_180350181mg</name>
</gene>
<feature type="non-terminal residue" evidence="1">
    <location>
        <position position="71"/>
    </location>
</feature>
<organism evidence="1 2">
    <name type="scientific">Xenopus laevis</name>
    <name type="common">African clawed frog</name>
    <dbReference type="NCBI Taxonomy" id="8355"/>
    <lineage>
        <taxon>Eukaryota</taxon>
        <taxon>Metazoa</taxon>
        <taxon>Chordata</taxon>
        <taxon>Craniata</taxon>
        <taxon>Vertebrata</taxon>
        <taxon>Euteleostomi</taxon>
        <taxon>Amphibia</taxon>
        <taxon>Batrachia</taxon>
        <taxon>Anura</taxon>
        <taxon>Pipoidea</taxon>
        <taxon>Pipidae</taxon>
        <taxon>Xenopodinae</taxon>
        <taxon>Xenopus</taxon>
        <taxon>Xenopus</taxon>
    </lineage>
</organism>
<reference evidence="2" key="1">
    <citation type="journal article" date="2016" name="Nature">
        <title>Genome evolution in the allotetraploid frog Xenopus laevis.</title>
        <authorList>
            <person name="Session A.M."/>
            <person name="Uno Y."/>
            <person name="Kwon T."/>
            <person name="Chapman J.A."/>
            <person name="Toyoda A."/>
            <person name="Takahashi S."/>
            <person name="Fukui A."/>
            <person name="Hikosaka A."/>
            <person name="Suzuki A."/>
            <person name="Kondo M."/>
            <person name="van Heeringen S.J."/>
            <person name="Quigley I."/>
            <person name="Heinz S."/>
            <person name="Ogino H."/>
            <person name="Ochi H."/>
            <person name="Hellsten U."/>
            <person name="Lyons J.B."/>
            <person name="Simakov O."/>
            <person name="Putnam N."/>
            <person name="Stites J."/>
            <person name="Kuroki Y."/>
            <person name="Tanaka T."/>
            <person name="Michiue T."/>
            <person name="Watanabe M."/>
            <person name="Bogdanovic O."/>
            <person name="Lister R."/>
            <person name="Georgiou G."/>
            <person name="Paranjpe S.S."/>
            <person name="van Kruijsbergen I."/>
            <person name="Shu S."/>
            <person name="Carlson J."/>
            <person name="Kinoshita T."/>
            <person name="Ohta Y."/>
            <person name="Mawaribuchi S."/>
            <person name="Jenkins J."/>
            <person name="Grimwood J."/>
            <person name="Schmutz J."/>
            <person name="Mitros T."/>
            <person name="Mozaffari S.V."/>
            <person name="Suzuki Y."/>
            <person name="Haramoto Y."/>
            <person name="Yamamoto T.S."/>
            <person name="Takagi C."/>
            <person name="Heald R."/>
            <person name="Miller K."/>
            <person name="Haudenschild C."/>
            <person name="Kitzman J."/>
            <person name="Nakayama T."/>
            <person name="Izutsu Y."/>
            <person name="Robert J."/>
            <person name="Fortriede J."/>
            <person name="Burns K."/>
            <person name="Lotay V."/>
            <person name="Karimi K."/>
            <person name="Yasuoka Y."/>
            <person name="Dichmann D.S."/>
            <person name="Flajnik M.F."/>
            <person name="Houston D.W."/>
            <person name="Shendure J."/>
            <person name="DuPasquier L."/>
            <person name="Vize P.D."/>
            <person name="Zorn A.M."/>
            <person name="Ito M."/>
            <person name="Marcotte E.M."/>
            <person name="Wallingford J.B."/>
            <person name="Ito Y."/>
            <person name="Asashima M."/>
            <person name="Ueno N."/>
            <person name="Matsuda Y."/>
            <person name="Veenstra G.J."/>
            <person name="Fujiyama A."/>
            <person name="Harland R.M."/>
            <person name="Taira M."/>
            <person name="Rokhsar D.S."/>
        </authorList>
    </citation>
    <scope>NUCLEOTIDE SEQUENCE [LARGE SCALE GENOMIC DNA]</scope>
    <source>
        <strain evidence="2">J</strain>
    </source>
</reference>